<feature type="domain" description="Retrovirus-related Pol polyprotein from transposon TNT 1-94-like beta-barrel" evidence="2">
    <location>
        <begin position="497"/>
        <end position="570"/>
    </location>
</feature>
<organism evidence="3">
    <name type="scientific">Tanacetum cinerariifolium</name>
    <name type="common">Dalmatian daisy</name>
    <name type="synonym">Chrysanthemum cinerariifolium</name>
    <dbReference type="NCBI Taxonomy" id="118510"/>
    <lineage>
        <taxon>Eukaryota</taxon>
        <taxon>Viridiplantae</taxon>
        <taxon>Streptophyta</taxon>
        <taxon>Embryophyta</taxon>
        <taxon>Tracheophyta</taxon>
        <taxon>Spermatophyta</taxon>
        <taxon>Magnoliopsida</taxon>
        <taxon>eudicotyledons</taxon>
        <taxon>Gunneridae</taxon>
        <taxon>Pentapetalae</taxon>
        <taxon>asterids</taxon>
        <taxon>campanulids</taxon>
        <taxon>Asterales</taxon>
        <taxon>Asteraceae</taxon>
        <taxon>Asteroideae</taxon>
        <taxon>Anthemideae</taxon>
        <taxon>Anthemidinae</taxon>
        <taxon>Tanacetum</taxon>
    </lineage>
</organism>
<evidence type="ECO:0000259" key="2">
    <source>
        <dbReference type="Pfam" id="PF22936"/>
    </source>
</evidence>
<accession>A0A6L2LZD0</accession>
<gene>
    <name evidence="3" type="ORF">Tci_038295</name>
</gene>
<name>A0A6L2LZD0_TANCI</name>
<evidence type="ECO:0000313" key="3">
    <source>
        <dbReference type="EMBL" id="GEU66317.1"/>
    </source>
</evidence>
<dbReference type="AlphaFoldDB" id="A0A6L2LZD0"/>
<proteinExistence type="predicted"/>
<sequence length="634" mass="71817">MESLNPQVVVAVKLSILNPNEFDLWKMRLEQYFLMRDYSLWEVILNGDSPSPTRIVDGAVQIIAPTTAEQSGTSSESFDQIHDRLQNLISQLEILGETISQEDINLKFLICLPSELKTHTLIWRNKADLEEQSLDDLFNNLRIYEAKVKVNVVPSVSAASSKATVSTLPNDDSLSDVVIYSFFASHSNNLRLENKDLKQIDPDELEEIDLKWECRSPRDNRNKHNLRRTVPIETSFKNLSKLLESQVSDKTGLGFDSQVFDRQVFDCEELHSYEYDNSVPKRLENDSESVANVFNANQASKDMSKTYRSVAPIVEDWISDSEDETKLESMPNQKEPSFVPTSKHVKTPRESVKKIEHTKQAKNLRTNNQQSRANGIATCVEQCNKDDSSKFTRPVPIIVPQSTVKCPRPVKHVVNKAHSPIKRPINHCLTTRNSNFNKKVTTVKVNKVNVVQGTKGIAEKASANWIQVCHGLGPQKTLSFLFDVQGNPQQALKVKDVIDSGCSRHMIGNISFLSNFEEINRGYVAFGWNPKGGKITGKGKIKTGKLDFDNVYFVKELQFNLFSVLQMCDKKNNVLFTDTECVVLSFDYKLHDENHVLLRVPRENNMYNVDLKNVVLSGDLTCLFTKATLDESNL</sequence>
<dbReference type="EMBL" id="BKCJ010005360">
    <property type="protein sequence ID" value="GEU66317.1"/>
    <property type="molecule type" value="Genomic_DNA"/>
</dbReference>
<evidence type="ECO:0000256" key="1">
    <source>
        <dbReference type="SAM" id="MobiDB-lite"/>
    </source>
</evidence>
<reference evidence="3" key="1">
    <citation type="journal article" date="2019" name="Sci. Rep.">
        <title>Draft genome of Tanacetum cinerariifolium, the natural source of mosquito coil.</title>
        <authorList>
            <person name="Yamashiro T."/>
            <person name="Shiraishi A."/>
            <person name="Satake H."/>
            <person name="Nakayama K."/>
        </authorList>
    </citation>
    <scope>NUCLEOTIDE SEQUENCE</scope>
</reference>
<feature type="region of interest" description="Disordered" evidence="1">
    <location>
        <begin position="322"/>
        <end position="354"/>
    </location>
</feature>
<dbReference type="Pfam" id="PF22936">
    <property type="entry name" value="Pol_BBD"/>
    <property type="match status" value="1"/>
</dbReference>
<protein>
    <submittedName>
        <fullName evidence="3">Ribonuclease H-like domain-containing protein</fullName>
    </submittedName>
</protein>
<comment type="caution">
    <text evidence="3">The sequence shown here is derived from an EMBL/GenBank/DDBJ whole genome shotgun (WGS) entry which is preliminary data.</text>
</comment>
<dbReference type="InterPro" id="IPR054722">
    <property type="entry name" value="PolX-like_BBD"/>
</dbReference>